<dbReference type="SUPFAM" id="SSF56672">
    <property type="entry name" value="DNA/RNA polymerases"/>
    <property type="match status" value="1"/>
</dbReference>
<evidence type="ECO:0000313" key="2">
    <source>
        <dbReference type="EMBL" id="CAB4023463.1"/>
    </source>
</evidence>
<accession>A0A6S7J0F6</accession>
<comment type="caution">
    <text evidence="2">The sequence shown here is derived from an EMBL/GenBank/DDBJ whole genome shotgun (WGS) entry which is preliminary data.</text>
</comment>
<dbReference type="AlphaFoldDB" id="A0A6S7J0F6"/>
<name>A0A6S7J0F6_PARCT</name>
<reference evidence="2" key="1">
    <citation type="submission" date="2020-04" db="EMBL/GenBank/DDBJ databases">
        <authorList>
            <person name="Alioto T."/>
            <person name="Alioto T."/>
            <person name="Gomez Garrido J."/>
        </authorList>
    </citation>
    <scope>NUCLEOTIDE SEQUENCE</scope>
    <source>
        <strain evidence="2">A484AB</strain>
    </source>
</reference>
<evidence type="ECO:0000259" key="1">
    <source>
        <dbReference type="Pfam" id="PF17919"/>
    </source>
</evidence>
<dbReference type="EMBL" id="CACRXK020012513">
    <property type="protein sequence ID" value="CAB4023463.1"/>
    <property type="molecule type" value="Genomic_DNA"/>
</dbReference>
<keyword evidence="3" id="KW-1185">Reference proteome</keyword>
<proteinExistence type="predicted"/>
<feature type="non-terminal residue" evidence="2">
    <location>
        <position position="64"/>
    </location>
</feature>
<evidence type="ECO:0000313" key="3">
    <source>
        <dbReference type="Proteomes" id="UP001152795"/>
    </source>
</evidence>
<dbReference type="PANTHER" id="PTHR33064">
    <property type="entry name" value="POL PROTEIN"/>
    <property type="match status" value="1"/>
</dbReference>
<dbReference type="InterPro" id="IPR043502">
    <property type="entry name" value="DNA/RNA_pol_sf"/>
</dbReference>
<protein>
    <submittedName>
        <fullName evidence="2">Retrovirus-related Pol poly from transposon</fullName>
    </submittedName>
</protein>
<dbReference type="InterPro" id="IPR051320">
    <property type="entry name" value="Viral_Replic_Matur_Polypro"/>
</dbReference>
<dbReference type="Pfam" id="PF17919">
    <property type="entry name" value="RT_RNaseH_2"/>
    <property type="match status" value="1"/>
</dbReference>
<feature type="domain" description="Reverse transcriptase/retrotransposon-derived protein RNase H-like" evidence="1">
    <location>
        <begin position="2"/>
        <end position="64"/>
    </location>
</feature>
<dbReference type="InterPro" id="IPR041577">
    <property type="entry name" value="RT_RNaseH_2"/>
</dbReference>
<gene>
    <name evidence="2" type="ORF">PACLA_8A082751</name>
</gene>
<dbReference type="Proteomes" id="UP001152795">
    <property type="component" value="Unassembled WGS sequence"/>
</dbReference>
<sequence length="64" mass="6873">MEEAVVAAIDDSIPFEVETDASDVALAATLKQNGRPVAFFSRTLQSSEIKYASVEKEAQAIIEA</sequence>
<dbReference type="PANTHER" id="PTHR33064:SF37">
    <property type="entry name" value="RIBONUCLEASE H"/>
    <property type="match status" value="1"/>
</dbReference>
<organism evidence="2 3">
    <name type="scientific">Paramuricea clavata</name>
    <name type="common">Red gorgonian</name>
    <name type="synonym">Violescent sea-whip</name>
    <dbReference type="NCBI Taxonomy" id="317549"/>
    <lineage>
        <taxon>Eukaryota</taxon>
        <taxon>Metazoa</taxon>
        <taxon>Cnidaria</taxon>
        <taxon>Anthozoa</taxon>
        <taxon>Octocorallia</taxon>
        <taxon>Malacalcyonacea</taxon>
        <taxon>Plexauridae</taxon>
        <taxon>Paramuricea</taxon>
    </lineage>
</organism>
<dbReference type="OrthoDB" id="6146821at2759"/>